<accession>A0AAE0CN30</accession>
<reference evidence="1" key="1">
    <citation type="journal article" date="2023" name="Plant J.">
        <title>Genome sequences and population genomics provide insights into the demographic history, inbreeding, and mutation load of two 'living fossil' tree species of Dipteronia.</title>
        <authorList>
            <person name="Feng Y."/>
            <person name="Comes H.P."/>
            <person name="Chen J."/>
            <person name="Zhu S."/>
            <person name="Lu R."/>
            <person name="Zhang X."/>
            <person name="Li P."/>
            <person name="Qiu J."/>
            <person name="Olsen K.M."/>
            <person name="Qiu Y."/>
        </authorList>
    </citation>
    <scope>NUCLEOTIDE SEQUENCE</scope>
    <source>
        <strain evidence="1">KIB01</strain>
    </source>
</reference>
<dbReference type="InterPro" id="IPR046960">
    <property type="entry name" value="PPR_At4g14850-like_plant"/>
</dbReference>
<sequence>MPARDKNLELGKKIEEMLIEHDPDHSGSCILHPTNIYAIAEEWDKTVEVRKQMTDQRVCKLLGCSSISLNGIFHEFVDGYTSHPQMDKINDMWNRISKRLKQQSIKTVTNLQLHLD</sequence>
<proteinExistence type="predicted"/>
<evidence type="ECO:0000313" key="2">
    <source>
        <dbReference type="Proteomes" id="UP001280121"/>
    </source>
</evidence>
<protein>
    <submittedName>
        <fullName evidence="1">Uncharacterized protein</fullName>
    </submittedName>
</protein>
<dbReference type="Pfam" id="PF20431">
    <property type="entry name" value="E_motif"/>
    <property type="match status" value="1"/>
</dbReference>
<dbReference type="GO" id="GO:0003723">
    <property type="term" value="F:RNA binding"/>
    <property type="evidence" value="ECO:0007669"/>
    <property type="project" value="InterPro"/>
</dbReference>
<comment type="caution">
    <text evidence="1">The sequence shown here is derived from an EMBL/GenBank/DDBJ whole genome shotgun (WGS) entry which is preliminary data.</text>
</comment>
<name>A0AAE0CN30_9ROSI</name>
<gene>
    <name evidence="1" type="ORF">Ddye_010228</name>
</gene>
<dbReference type="EMBL" id="JANJYI010000003">
    <property type="protein sequence ID" value="KAK2657176.1"/>
    <property type="molecule type" value="Genomic_DNA"/>
</dbReference>
<evidence type="ECO:0000313" key="1">
    <source>
        <dbReference type="EMBL" id="KAK2657176.1"/>
    </source>
</evidence>
<organism evidence="1 2">
    <name type="scientific">Dipteronia dyeriana</name>
    <dbReference type="NCBI Taxonomy" id="168575"/>
    <lineage>
        <taxon>Eukaryota</taxon>
        <taxon>Viridiplantae</taxon>
        <taxon>Streptophyta</taxon>
        <taxon>Embryophyta</taxon>
        <taxon>Tracheophyta</taxon>
        <taxon>Spermatophyta</taxon>
        <taxon>Magnoliopsida</taxon>
        <taxon>eudicotyledons</taxon>
        <taxon>Gunneridae</taxon>
        <taxon>Pentapetalae</taxon>
        <taxon>rosids</taxon>
        <taxon>malvids</taxon>
        <taxon>Sapindales</taxon>
        <taxon>Sapindaceae</taxon>
        <taxon>Hippocastanoideae</taxon>
        <taxon>Acereae</taxon>
        <taxon>Dipteronia</taxon>
    </lineage>
</organism>
<dbReference type="AlphaFoldDB" id="A0AAE0CN30"/>
<dbReference type="PANTHER" id="PTHR47926:SF463">
    <property type="entry name" value="PENTATRICOPEPTIDE REPEAT-CONTAINING PROTEIN"/>
    <property type="match status" value="1"/>
</dbReference>
<dbReference type="PANTHER" id="PTHR47926">
    <property type="entry name" value="PENTATRICOPEPTIDE REPEAT-CONTAINING PROTEIN"/>
    <property type="match status" value="1"/>
</dbReference>
<dbReference type="GO" id="GO:0009451">
    <property type="term" value="P:RNA modification"/>
    <property type="evidence" value="ECO:0007669"/>
    <property type="project" value="InterPro"/>
</dbReference>
<keyword evidence="2" id="KW-1185">Reference proteome</keyword>
<dbReference type="InterPro" id="IPR046848">
    <property type="entry name" value="E_motif"/>
</dbReference>
<dbReference type="Proteomes" id="UP001280121">
    <property type="component" value="Unassembled WGS sequence"/>
</dbReference>